<protein>
    <submittedName>
        <fullName evidence="1">Uncharacterized protein</fullName>
    </submittedName>
</protein>
<comment type="caution">
    <text evidence="1">The sequence shown here is derived from an EMBL/GenBank/DDBJ whole genome shotgun (WGS) entry which is preliminary data.</text>
</comment>
<keyword evidence="2" id="KW-1185">Reference proteome</keyword>
<proteinExistence type="predicted"/>
<reference evidence="1 2" key="1">
    <citation type="submission" date="2023-07" db="EMBL/GenBank/DDBJ databases">
        <title>Sequencing the genomes of 1000 actinobacteria strains.</title>
        <authorList>
            <person name="Klenk H.-P."/>
        </authorList>
    </citation>
    <scope>NUCLEOTIDE SEQUENCE [LARGE SCALE GENOMIC DNA]</scope>
    <source>
        <strain evidence="1 2">DSM 19515</strain>
    </source>
</reference>
<dbReference type="Proteomes" id="UP001230145">
    <property type="component" value="Unassembled WGS sequence"/>
</dbReference>
<name>A0ABT9PID8_9ACTO</name>
<accession>A0ABT9PID8</accession>
<organism evidence="1 2">
    <name type="scientific">Trueperella abortisuis</name>
    <dbReference type="NCBI Taxonomy" id="445930"/>
    <lineage>
        <taxon>Bacteria</taxon>
        <taxon>Bacillati</taxon>
        <taxon>Actinomycetota</taxon>
        <taxon>Actinomycetes</taxon>
        <taxon>Actinomycetales</taxon>
        <taxon>Actinomycetaceae</taxon>
        <taxon>Trueperella</taxon>
    </lineage>
</organism>
<evidence type="ECO:0000313" key="2">
    <source>
        <dbReference type="Proteomes" id="UP001230145"/>
    </source>
</evidence>
<dbReference type="RefSeq" id="WP_296929093.1">
    <property type="nucleotide sequence ID" value="NZ_CP133407.1"/>
</dbReference>
<sequence>MAFWFSVVTGEVVESDSPAFPAAERMGPYATRLEAENAFLVSEARNALADVPDVDDDYDAAEREWKENW</sequence>
<gene>
    <name evidence="1" type="ORF">J2S45_000940</name>
</gene>
<dbReference type="EMBL" id="JAUSQL010000001">
    <property type="protein sequence ID" value="MDP9832261.1"/>
    <property type="molecule type" value="Genomic_DNA"/>
</dbReference>
<evidence type="ECO:0000313" key="1">
    <source>
        <dbReference type="EMBL" id="MDP9832261.1"/>
    </source>
</evidence>